<evidence type="ECO:0000256" key="1">
    <source>
        <dbReference type="SAM" id="Phobius"/>
    </source>
</evidence>
<keyword evidence="3" id="KW-1185">Reference proteome</keyword>
<proteinExistence type="predicted"/>
<reference evidence="3" key="1">
    <citation type="journal article" date="2019" name="Int. J. Syst. Evol. Microbiol.">
        <title>The Global Catalogue of Microorganisms (GCM) 10K type strain sequencing project: providing services to taxonomists for standard genome sequencing and annotation.</title>
        <authorList>
            <consortium name="The Broad Institute Genomics Platform"/>
            <consortium name="The Broad Institute Genome Sequencing Center for Infectious Disease"/>
            <person name="Wu L."/>
            <person name="Ma J."/>
        </authorList>
    </citation>
    <scope>NUCLEOTIDE SEQUENCE [LARGE SCALE GENOMIC DNA]</scope>
    <source>
        <strain evidence="3">DFY41</strain>
    </source>
</reference>
<keyword evidence="1" id="KW-0472">Membrane</keyword>
<dbReference type="Proteomes" id="UP001596087">
    <property type="component" value="Unassembled WGS sequence"/>
</dbReference>
<protein>
    <submittedName>
        <fullName evidence="2">Uncharacterized protein</fullName>
    </submittedName>
</protein>
<gene>
    <name evidence="2" type="ORF">ACFPGP_09325</name>
</gene>
<accession>A0ABW0BIS4</accession>
<dbReference type="RefSeq" id="WP_378589481.1">
    <property type="nucleotide sequence ID" value="NZ_JBHSKD010000008.1"/>
</dbReference>
<comment type="caution">
    <text evidence="2">The sequence shown here is derived from an EMBL/GenBank/DDBJ whole genome shotgun (WGS) entry which is preliminary data.</text>
</comment>
<keyword evidence="1" id="KW-1133">Transmembrane helix</keyword>
<organism evidence="2 3">
    <name type="scientific">Nocardioides taihuensis</name>
    <dbReference type="NCBI Taxonomy" id="1835606"/>
    <lineage>
        <taxon>Bacteria</taxon>
        <taxon>Bacillati</taxon>
        <taxon>Actinomycetota</taxon>
        <taxon>Actinomycetes</taxon>
        <taxon>Propionibacteriales</taxon>
        <taxon>Nocardioidaceae</taxon>
        <taxon>Nocardioides</taxon>
    </lineage>
</organism>
<sequence length="133" mass="14494">MTTDQLDVAKPKAHGPDFALFLVIGVALLVLAALYPAARVVDAYFDSKRPLYDDVSEMAWIQYNYYQLEGEAYPIEVQGGQSVTVGDQTYAVNPGVELAVRATEDGWCIKGHDDHGNSGDWCFPGDVDPGNPN</sequence>
<dbReference type="EMBL" id="JBHSKD010000008">
    <property type="protein sequence ID" value="MFC5176872.1"/>
    <property type="molecule type" value="Genomic_DNA"/>
</dbReference>
<evidence type="ECO:0000313" key="2">
    <source>
        <dbReference type="EMBL" id="MFC5176872.1"/>
    </source>
</evidence>
<keyword evidence="1" id="KW-0812">Transmembrane</keyword>
<name>A0ABW0BIS4_9ACTN</name>
<feature type="transmembrane region" description="Helical" evidence="1">
    <location>
        <begin position="18"/>
        <end position="38"/>
    </location>
</feature>
<evidence type="ECO:0000313" key="3">
    <source>
        <dbReference type="Proteomes" id="UP001596087"/>
    </source>
</evidence>